<dbReference type="PANTHER" id="PTHR21310">
    <property type="entry name" value="AMINOGLYCOSIDE PHOSPHOTRANSFERASE-RELATED-RELATED"/>
    <property type="match status" value="1"/>
</dbReference>
<dbReference type="PANTHER" id="PTHR21310:SF56">
    <property type="entry name" value="AMINOGLYCOSIDE PHOSPHOTRANSFERASE DOMAIN-CONTAINING PROTEIN"/>
    <property type="match status" value="1"/>
</dbReference>
<organism evidence="2 3">
    <name type="scientific">Podospora fimiseda</name>
    <dbReference type="NCBI Taxonomy" id="252190"/>
    <lineage>
        <taxon>Eukaryota</taxon>
        <taxon>Fungi</taxon>
        <taxon>Dikarya</taxon>
        <taxon>Ascomycota</taxon>
        <taxon>Pezizomycotina</taxon>
        <taxon>Sordariomycetes</taxon>
        <taxon>Sordariomycetidae</taxon>
        <taxon>Sordariales</taxon>
        <taxon>Podosporaceae</taxon>
        <taxon>Podospora</taxon>
    </lineage>
</organism>
<evidence type="ECO:0000313" key="2">
    <source>
        <dbReference type="EMBL" id="KAK4222137.1"/>
    </source>
</evidence>
<proteinExistence type="predicted"/>
<reference evidence="2" key="2">
    <citation type="submission" date="2023-05" db="EMBL/GenBank/DDBJ databases">
        <authorList>
            <consortium name="Lawrence Berkeley National Laboratory"/>
            <person name="Steindorff A."/>
            <person name="Hensen N."/>
            <person name="Bonometti L."/>
            <person name="Westerberg I."/>
            <person name="Brannstrom I.O."/>
            <person name="Guillou S."/>
            <person name="Cros-Aarteil S."/>
            <person name="Calhoun S."/>
            <person name="Haridas S."/>
            <person name="Kuo A."/>
            <person name="Mondo S."/>
            <person name="Pangilinan J."/>
            <person name="Riley R."/>
            <person name="Labutti K."/>
            <person name="Andreopoulos B."/>
            <person name="Lipzen A."/>
            <person name="Chen C."/>
            <person name="Yanf M."/>
            <person name="Daum C."/>
            <person name="Ng V."/>
            <person name="Clum A."/>
            <person name="Ohm R."/>
            <person name="Martin F."/>
            <person name="Silar P."/>
            <person name="Natvig D."/>
            <person name="Lalanne C."/>
            <person name="Gautier V."/>
            <person name="Ament-Velasquez S.L."/>
            <person name="Kruys A."/>
            <person name="Hutchinson M.I."/>
            <person name="Powell A.J."/>
            <person name="Barry K."/>
            <person name="Miller A.N."/>
            <person name="Grigoriev I.V."/>
            <person name="Debuchy R."/>
            <person name="Gladieux P."/>
            <person name="Thoren M.H."/>
            <person name="Johannesson H."/>
        </authorList>
    </citation>
    <scope>NUCLEOTIDE SEQUENCE</scope>
    <source>
        <strain evidence="2">CBS 990.96</strain>
    </source>
</reference>
<protein>
    <recommendedName>
        <fullName evidence="4">Aminoglycoside phosphotransferase domain-containing protein</fullName>
    </recommendedName>
</protein>
<keyword evidence="3" id="KW-1185">Reference proteome</keyword>
<dbReference type="EMBL" id="MU865489">
    <property type="protein sequence ID" value="KAK4222137.1"/>
    <property type="molecule type" value="Genomic_DNA"/>
</dbReference>
<feature type="compositionally biased region" description="Acidic residues" evidence="1">
    <location>
        <begin position="115"/>
        <end position="145"/>
    </location>
</feature>
<accession>A0AAN6YSK5</accession>
<evidence type="ECO:0008006" key="4">
    <source>
        <dbReference type="Google" id="ProtNLM"/>
    </source>
</evidence>
<feature type="compositionally biased region" description="Acidic residues" evidence="1">
    <location>
        <begin position="39"/>
        <end position="83"/>
    </location>
</feature>
<gene>
    <name evidence="2" type="ORF">QBC38DRAFT_520219</name>
</gene>
<dbReference type="Proteomes" id="UP001301958">
    <property type="component" value="Unassembled WGS sequence"/>
</dbReference>
<name>A0AAN6YSK5_9PEZI</name>
<feature type="region of interest" description="Disordered" evidence="1">
    <location>
        <begin position="36"/>
        <end position="150"/>
    </location>
</feature>
<comment type="caution">
    <text evidence="2">The sequence shown here is derived from an EMBL/GenBank/DDBJ whole genome shotgun (WGS) entry which is preliminary data.</text>
</comment>
<evidence type="ECO:0000256" key="1">
    <source>
        <dbReference type="SAM" id="MobiDB-lite"/>
    </source>
</evidence>
<evidence type="ECO:0000313" key="3">
    <source>
        <dbReference type="Proteomes" id="UP001301958"/>
    </source>
</evidence>
<dbReference type="InterPro" id="IPR051678">
    <property type="entry name" value="AGP_Transferase"/>
</dbReference>
<sequence length="546" mass="62245">MSRPSTPIYGHPSQFPGVNFPIGTLWYADQESFDTVSYADDESSDNESIDSDSDYESEQNIDSDSDTESEPADIPDDESDISDNESVTSIDSGFSDAMSSIIDPLSEGWDPSSSSEEESDNESENDPSDSEPSDSDSECDSDNESDTSSCCLGEERFATLAITKIWPGSDPADILVEKQRSYEYMRSTAVTHLPTAEKYVVRAPWWEDDCSDVKSQLERIRFLQESTTLPTVSVIMYDLTPENPLERSYIVTNLGNGKILREVYKDLDHQTRCQITKEVGQMYRQMLQTQFSVPGDIITNDRDELLLAQITSQNIGSDERLLGSLEPSYDANNGIYSQLSKAHEVQKPSVTEVMYTLFDKWRTQVLASHEESDNPRWMLRNAMEQIHQQGYLQDVPFTHCNAGFDWDSILVDPSRFADGRNIITAIRDLDNLEFSPAFSPCLQPHRLWNLELDSEQCGAHWQWTFEQDIEGFGAFKLPDTEEGRELKAIFDEAAGPIYRLFAYDPVYIMAHHLWKFCLQNTLSTCEMRSIRKVVRTWKQMRREELL</sequence>
<dbReference type="AlphaFoldDB" id="A0AAN6YSK5"/>
<reference evidence="2" key="1">
    <citation type="journal article" date="2023" name="Mol. Phylogenet. Evol.">
        <title>Genome-scale phylogeny and comparative genomics of the fungal order Sordariales.</title>
        <authorList>
            <person name="Hensen N."/>
            <person name="Bonometti L."/>
            <person name="Westerberg I."/>
            <person name="Brannstrom I.O."/>
            <person name="Guillou S."/>
            <person name="Cros-Aarteil S."/>
            <person name="Calhoun S."/>
            <person name="Haridas S."/>
            <person name="Kuo A."/>
            <person name="Mondo S."/>
            <person name="Pangilinan J."/>
            <person name="Riley R."/>
            <person name="LaButti K."/>
            <person name="Andreopoulos B."/>
            <person name="Lipzen A."/>
            <person name="Chen C."/>
            <person name="Yan M."/>
            <person name="Daum C."/>
            <person name="Ng V."/>
            <person name="Clum A."/>
            <person name="Steindorff A."/>
            <person name="Ohm R.A."/>
            <person name="Martin F."/>
            <person name="Silar P."/>
            <person name="Natvig D.O."/>
            <person name="Lalanne C."/>
            <person name="Gautier V."/>
            <person name="Ament-Velasquez S.L."/>
            <person name="Kruys A."/>
            <person name="Hutchinson M.I."/>
            <person name="Powell A.J."/>
            <person name="Barry K."/>
            <person name="Miller A.N."/>
            <person name="Grigoriev I.V."/>
            <person name="Debuchy R."/>
            <person name="Gladieux P."/>
            <person name="Hiltunen Thoren M."/>
            <person name="Johannesson H."/>
        </authorList>
    </citation>
    <scope>NUCLEOTIDE SEQUENCE</scope>
    <source>
        <strain evidence="2">CBS 990.96</strain>
    </source>
</reference>